<keyword evidence="2" id="KW-1185">Reference proteome</keyword>
<evidence type="ECO:0000313" key="2">
    <source>
        <dbReference type="Proteomes" id="UP000281028"/>
    </source>
</evidence>
<gene>
    <name evidence="1" type="ORF">ECE50_030605</name>
</gene>
<accession>A0A9Q5D568</accession>
<dbReference type="EMBL" id="RIAR02000003">
    <property type="protein sequence ID" value="NSL91213.1"/>
    <property type="molecule type" value="Genomic_DNA"/>
</dbReference>
<reference evidence="1" key="1">
    <citation type="submission" date="2020-05" db="EMBL/GenBank/DDBJ databases">
        <title>Chitinophaga laudate sp. nov., isolated from a tropical peat swamp.</title>
        <authorList>
            <person name="Goh C.B.S."/>
            <person name="Lee M.S."/>
            <person name="Parimannan S."/>
            <person name="Pasbakhsh P."/>
            <person name="Yule C.M."/>
            <person name="Rajandas H."/>
            <person name="Loke S."/>
            <person name="Croft L."/>
            <person name="Tan J.B.L."/>
        </authorList>
    </citation>
    <scope>NUCLEOTIDE SEQUENCE</scope>
    <source>
        <strain evidence="1">Mgbs1</strain>
    </source>
</reference>
<sequence>MKKKKITTPLVLKKSIIVNLGAVVSGGGEPATMPVKTYRCPTCGPPCTTPDPLPNLQSCECGGTTLQNTYIPCTTRPGHICG</sequence>
<protein>
    <submittedName>
        <fullName evidence="1">Uncharacterized protein</fullName>
    </submittedName>
</protein>
<proteinExistence type="predicted"/>
<name>A0A9Q5D568_9BACT</name>
<dbReference type="AlphaFoldDB" id="A0A9Q5D568"/>
<evidence type="ECO:0000313" key="1">
    <source>
        <dbReference type="EMBL" id="NSL91213.1"/>
    </source>
</evidence>
<dbReference type="Proteomes" id="UP000281028">
    <property type="component" value="Unassembled WGS sequence"/>
</dbReference>
<organism evidence="1 2">
    <name type="scientific">Chitinophaga solisilvae</name>
    <dbReference type="NCBI Taxonomy" id="1233460"/>
    <lineage>
        <taxon>Bacteria</taxon>
        <taxon>Pseudomonadati</taxon>
        <taxon>Bacteroidota</taxon>
        <taxon>Chitinophagia</taxon>
        <taxon>Chitinophagales</taxon>
        <taxon>Chitinophagaceae</taxon>
        <taxon>Chitinophaga</taxon>
    </lineage>
</organism>
<comment type="caution">
    <text evidence="1">The sequence shown here is derived from an EMBL/GenBank/DDBJ whole genome shotgun (WGS) entry which is preliminary data.</text>
</comment>